<comment type="caution">
    <text evidence="1">The sequence shown here is derived from an EMBL/GenBank/DDBJ whole genome shotgun (WGS) entry which is preliminary data.</text>
</comment>
<dbReference type="Proteomes" id="UP001165079">
    <property type="component" value="Unassembled WGS sequence"/>
</dbReference>
<evidence type="ECO:0000313" key="2">
    <source>
        <dbReference type="Proteomes" id="UP001165079"/>
    </source>
</evidence>
<gene>
    <name evidence="1" type="ORF">Afil01_09870</name>
</gene>
<name>A0A9W6SFF7_9ACTN</name>
<dbReference type="RefSeq" id="WP_285661363.1">
    <property type="nucleotide sequence ID" value="NZ_BSTX01000001.1"/>
</dbReference>
<keyword evidence="2" id="KW-1185">Reference proteome</keyword>
<dbReference type="EMBL" id="BSTX01000001">
    <property type="protein sequence ID" value="GLZ76180.1"/>
    <property type="molecule type" value="Genomic_DNA"/>
</dbReference>
<accession>A0A9W6SFF7</accession>
<evidence type="ECO:0000313" key="1">
    <source>
        <dbReference type="EMBL" id="GLZ76180.1"/>
    </source>
</evidence>
<sequence>MAPINVRAKLTRGRKFPALRDLSAAQTVWWLGEQFRFRDESGRPVSEVLADVTAPRGFGSTPRSLEGIMDTFLDLKGVTEVYGDRAKGTGIIIDSQGRRRAVDASVILPLAAQLFAEDLKGLTPGARSKILGRDTVAYAKTLTGSDEAGSFRQEQKLTVAGTYVLLRETAAGRASARTEVTALDEGVVTAADVTPPAK</sequence>
<reference evidence="1" key="1">
    <citation type="submission" date="2023-03" db="EMBL/GenBank/DDBJ databases">
        <title>Actinorhabdospora filicis NBRC 111898.</title>
        <authorList>
            <person name="Ichikawa N."/>
            <person name="Sato H."/>
            <person name="Tonouchi N."/>
        </authorList>
    </citation>
    <scope>NUCLEOTIDE SEQUENCE</scope>
    <source>
        <strain evidence="1">NBRC 111898</strain>
    </source>
</reference>
<proteinExistence type="predicted"/>
<dbReference type="AlphaFoldDB" id="A0A9W6SFF7"/>
<protein>
    <submittedName>
        <fullName evidence="1">Uncharacterized protein</fullName>
    </submittedName>
</protein>
<organism evidence="1 2">
    <name type="scientific">Actinorhabdospora filicis</name>
    <dbReference type="NCBI Taxonomy" id="1785913"/>
    <lineage>
        <taxon>Bacteria</taxon>
        <taxon>Bacillati</taxon>
        <taxon>Actinomycetota</taxon>
        <taxon>Actinomycetes</taxon>
        <taxon>Micromonosporales</taxon>
        <taxon>Micromonosporaceae</taxon>
        <taxon>Actinorhabdospora</taxon>
    </lineage>
</organism>